<dbReference type="Proteomes" id="UP000013827">
    <property type="component" value="Unassembled WGS sequence"/>
</dbReference>
<evidence type="ECO:0000313" key="2">
    <source>
        <dbReference type="EnsemblProtists" id="EOD25883"/>
    </source>
</evidence>
<name>A0A0D3JQU8_EMIH1</name>
<protein>
    <recommendedName>
        <fullName evidence="4">AP2/ERF domain-containing protein</fullName>
    </recommendedName>
</protein>
<dbReference type="HOGENOM" id="CLU_751065_0_0_1"/>
<feature type="region of interest" description="Disordered" evidence="1">
    <location>
        <begin position="198"/>
        <end position="225"/>
    </location>
</feature>
<dbReference type="GeneID" id="17271429"/>
<dbReference type="GO" id="GO:0003677">
    <property type="term" value="F:DNA binding"/>
    <property type="evidence" value="ECO:0007669"/>
    <property type="project" value="InterPro"/>
</dbReference>
<sequence length="369" mass="38207">MLSALGSAAAIMEQPLTADEAHARAAAEGLTLVPGPNATGFRGVQECQGKFKAHFHWQGTAIYGGTFDSVAEAAIAVATIMGPEGSARAAAEAAEAARQRNTQPLTADEADEVARAEGLVLLRSDSASGYRGVTPSHKKFTAEAFIDGKRTHLGSHLSAPEAALAYARAIGVEACQAAAEAAEAAAACGAGSLRQRHRRKSEQHGVGVQKMQGSNRGGKLSTSAASAAASAAPAAPGGEGCPVACAGEEVVTEAEGLRLHLSNQTKTGYKGAEGLRLHLSSHSSTGYKGVDKLGSRFRVRHKGGKKVRSVGIFDTAVEAAVAYARVVGEPVAKKKRVRYESHSTNATHRAVQLSMLSHRRACGREQLGQ</sequence>
<evidence type="ECO:0000313" key="3">
    <source>
        <dbReference type="Proteomes" id="UP000013827"/>
    </source>
</evidence>
<dbReference type="KEGG" id="ehx:EMIHUDRAFT_354173"/>
<reference evidence="3" key="1">
    <citation type="journal article" date="2013" name="Nature">
        <title>Pan genome of the phytoplankton Emiliania underpins its global distribution.</title>
        <authorList>
            <person name="Read B.A."/>
            <person name="Kegel J."/>
            <person name="Klute M.J."/>
            <person name="Kuo A."/>
            <person name="Lefebvre S.C."/>
            <person name="Maumus F."/>
            <person name="Mayer C."/>
            <person name="Miller J."/>
            <person name="Monier A."/>
            <person name="Salamov A."/>
            <person name="Young J."/>
            <person name="Aguilar M."/>
            <person name="Claverie J.M."/>
            <person name="Frickenhaus S."/>
            <person name="Gonzalez K."/>
            <person name="Herman E.K."/>
            <person name="Lin Y.C."/>
            <person name="Napier J."/>
            <person name="Ogata H."/>
            <person name="Sarno A.F."/>
            <person name="Shmutz J."/>
            <person name="Schroeder D."/>
            <person name="de Vargas C."/>
            <person name="Verret F."/>
            <person name="von Dassow P."/>
            <person name="Valentin K."/>
            <person name="Van de Peer Y."/>
            <person name="Wheeler G."/>
            <person name="Dacks J.B."/>
            <person name="Delwiche C.F."/>
            <person name="Dyhrman S.T."/>
            <person name="Glockner G."/>
            <person name="John U."/>
            <person name="Richards T."/>
            <person name="Worden A.Z."/>
            <person name="Zhang X."/>
            <person name="Grigoriev I.V."/>
            <person name="Allen A.E."/>
            <person name="Bidle K."/>
            <person name="Borodovsky M."/>
            <person name="Bowler C."/>
            <person name="Brownlee C."/>
            <person name="Cock J.M."/>
            <person name="Elias M."/>
            <person name="Gladyshev V.N."/>
            <person name="Groth M."/>
            <person name="Guda C."/>
            <person name="Hadaegh A."/>
            <person name="Iglesias-Rodriguez M.D."/>
            <person name="Jenkins J."/>
            <person name="Jones B.M."/>
            <person name="Lawson T."/>
            <person name="Leese F."/>
            <person name="Lindquist E."/>
            <person name="Lobanov A."/>
            <person name="Lomsadze A."/>
            <person name="Malik S.B."/>
            <person name="Marsh M.E."/>
            <person name="Mackinder L."/>
            <person name="Mock T."/>
            <person name="Mueller-Roeber B."/>
            <person name="Pagarete A."/>
            <person name="Parker M."/>
            <person name="Probert I."/>
            <person name="Quesneville H."/>
            <person name="Raines C."/>
            <person name="Rensing S.A."/>
            <person name="Riano-Pachon D.M."/>
            <person name="Richier S."/>
            <person name="Rokitta S."/>
            <person name="Shiraiwa Y."/>
            <person name="Soanes D.M."/>
            <person name="van der Giezen M."/>
            <person name="Wahlund T.M."/>
            <person name="Williams B."/>
            <person name="Wilson W."/>
            <person name="Wolfe G."/>
            <person name="Wurch L.L."/>
        </authorList>
    </citation>
    <scope>NUCLEOTIDE SEQUENCE</scope>
</reference>
<evidence type="ECO:0008006" key="4">
    <source>
        <dbReference type="Google" id="ProtNLM"/>
    </source>
</evidence>
<evidence type="ECO:0000256" key="1">
    <source>
        <dbReference type="SAM" id="MobiDB-lite"/>
    </source>
</evidence>
<proteinExistence type="predicted"/>
<dbReference type="PaxDb" id="2903-EOD25883"/>
<accession>A0A0D3JQU8</accession>
<organism evidence="2 3">
    <name type="scientific">Emiliania huxleyi (strain CCMP1516)</name>
    <dbReference type="NCBI Taxonomy" id="280463"/>
    <lineage>
        <taxon>Eukaryota</taxon>
        <taxon>Haptista</taxon>
        <taxon>Haptophyta</taxon>
        <taxon>Prymnesiophyceae</taxon>
        <taxon>Isochrysidales</taxon>
        <taxon>Noelaerhabdaceae</taxon>
        <taxon>Emiliania</taxon>
    </lineage>
</organism>
<dbReference type="EnsemblProtists" id="EOD25883">
    <property type="protein sequence ID" value="EOD25883"/>
    <property type="gene ID" value="EMIHUDRAFT_354173"/>
</dbReference>
<keyword evidence="3" id="KW-1185">Reference proteome</keyword>
<reference evidence="2" key="2">
    <citation type="submission" date="2024-10" db="UniProtKB">
        <authorList>
            <consortium name="EnsemblProtists"/>
        </authorList>
    </citation>
    <scope>IDENTIFICATION</scope>
</reference>
<dbReference type="InterPro" id="IPR016177">
    <property type="entry name" value="DNA-bd_dom_sf"/>
</dbReference>
<dbReference type="SUPFAM" id="SSF54171">
    <property type="entry name" value="DNA-binding domain"/>
    <property type="match status" value="1"/>
</dbReference>
<dbReference type="RefSeq" id="XP_005778312.1">
    <property type="nucleotide sequence ID" value="XM_005778255.1"/>
</dbReference>
<dbReference type="AlphaFoldDB" id="A0A0D3JQU8"/>